<reference evidence="3" key="1">
    <citation type="journal article" date="2019" name="Int. J. Syst. Evol. Microbiol.">
        <title>The Global Catalogue of Microorganisms (GCM) 10K type strain sequencing project: providing services to taxonomists for standard genome sequencing and annotation.</title>
        <authorList>
            <consortium name="The Broad Institute Genomics Platform"/>
            <consortium name="The Broad Institute Genome Sequencing Center for Infectious Disease"/>
            <person name="Wu L."/>
            <person name="Ma J."/>
        </authorList>
    </citation>
    <scope>NUCLEOTIDE SEQUENCE [LARGE SCALE GENOMIC DNA]</scope>
    <source>
        <strain evidence="3">CGMCC 1.13681</strain>
    </source>
</reference>
<name>A0ABW2GMT5_9ACTN</name>
<dbReference type="RefSeq" id="WP_386417720.1">
    <property type="nucleotide sequence ID" value="NZ_JBHSZO010000041.1"/>
</dbReference>
<evidence type="ECO:0000313" key="3">
    <source>
        <dbReference type="Proteomes" id="UP001596413"/>
    </source>
</evidence>
<dbReference type="Pfam" id="PF04087">
    <property type="entry name" value="DUF389"/>
    <property type="match status" value="1"/>
</dbReference>
<feature type="transmembrane region" description="Helical" evidence="1">
    <location>
        <begin position="213"/>
        <end position="237"/>
    </location>
</feature>
<protein>
    <submittedName>
        <fullName evidence="2">DUF389 domain-containing protein</fullName>
    </submittedName>
</protein>
<feature type="transmembrane region" description="Helical" evidence="1">
    <location>
        <begin position="173"/>
        <end position="193"/>
    </location>
</feature>
<comment type="caution">
    <text evidence="2">The sequence shown here is derived from an EMBL/GenBank/DDBJ whole genome shotgun (WGS) entry which is preliminary data.</text>
</comment>
<dbReference type="InterPro" id="IPR005240">
    <property type="entry name" value="DUF389"/>
</dbReference>
<gene>
    <name evidence="2" type="ORF">ACFQLX_21880</name>
</gene>
<sequence length="323" mass="33337">MQLRVVCESQQSPAVLKLLDTHPGVAHLTYAEGIGKRPVGDVIEAVVPRAAAEQLMNDLAGHGVARTGEVSLRPIGALISDSADDARRAAQDDADDDAVIWDELVATTGEESQLGTVYLSFLTIACLLSAVGVITDSSITLVGAMVVSPDFGPLAALAVAVVGRQRTLAVKALLALGVGFPLAMLVTFVLAEIAKAAGLYDPGDLGHLQQVAFIYQVGPFSLIVALLAGAAGMLALTSEKQGPLIGVFISVTTVPAAGFAVLAAVGRDWHRCGESLLQLLINFAGVTAAGVLTLLLRRRHIIRPGQTGAGAVAAPQRSSQRSS</sequence>
<evidence type="ECO:0000256" key="1">
    <source>
        <dbReference type="SAM" id="Phobius"/>
    </source>
</evidence>
<keyword evidence="1" id="KW-1133">Transmembrane helix</keyword>
<feature type="transmembrane region" description="Helical" evidence="1">
    <location>
        <begin position="117"/>
        <end position="135"/>
    </location>
</feature>
<dbReference type="EMBL" id="JBHSZO010000041">
    <property type="protein sequence ID" value="MFC7220785.1"/>
    <property type="molecule type" value="Genomic_DNA"/>
</dbReference>
<accession>A0ABW2GMT5</accession>
<organism evidence="2 3">
    <name type="scientific">Streptomyces polyrhachis</name>
    <dbReference type="NCBI Taxonomy" id="1282885"/>
    <lineage>
        <taxon>Bacteria</taxon>
        <taxon>Bacillati</taxon>
        <taxon>Actinomycetota</taxon>
        <taxon>Actinomycetes</taxon>
        <taxon>Kitasatosporales</taxon>
        <taxon>Streptomycetaceae</taxon>
        <taxon>Streptomyces</taxon>
    </lineage>
</organism>
<proteinExistence type="predicted"/>
<keyword evidence="1" id="KW-0472">Membrane</keyword>
<keyword evidence="3" id="KW-1185">Reference proteome</keyword>
<feature type="transmembrane region" description="Helical" evidence="1">
    <location>
        <begin position="244"/>
        <end position="264"/>
    </location>
</feature>
<keyword evidence="1" id="KW-0812">Transmembrane</keyword>
<feature type="transmembrane region" description="Helical" evidence="1">
    <location>
        <begin position="276"/>
        <end position="296"/>
    </location>
</feature>
<feature type="transmembrane region" description="Helical" evidence="1">
    <location>
        <begin position="141"/>
        <end position="161"/>
    </location>
</feature>
<dbReference type="Proteomes" id="UP001596413">
    <property type="component" value="Unassembled WGS sequence"/>
</dbReference>
<dbReference type="PANTHER" id="PTHR20992">
    <property type="entry name" value="AT15442P-RELATED"/>
    <property type="match status" value="1"/>
</dbReference>
<evidence type="ECO:0000313" key="2">
    <source>
        <dbReference type="EMBL" id="MFC7220785.1"/>
    </source>
</evidence>
<dbReference type="PANTHER" id="PTHR20992:SF9">
    <property type="entry name" value="AT15442P-RELATED"/>
    <property type="match status" value="1"/>
</dbReference>